<accession>A0ABV6KFX4</accession>
<dbReference type="EMBL" id="JBHLUX010000062">
    <property type="protein sequence ID" value="MFC0472226.1"/>
    <property type="molecule type" value="Genomic_DNA"/>
</dbReference>
<evidence type="ECO:0000313" key="2">
    <source>
        <dbReference type="Proteomes" id="UP001589838"/>
    </source>
</evidence>
<comment type="caution">
    <text evidence="1">The sequence shown here is derived from an EMBL/GenBank/DDBJ whole genome shotgun (WGS) entry which is preliminary data.</text>
</comment>
<reference evidence="1 2" key="1">
    <citation type="submission" date="2024-09" db="EMBL/GenBank/DDBJ databases">
        <authorList>
            <person name="Sun Q."/>
            <person name="Mori K."/>
        </authorList>
    </citation>
    <scope>NUCLEOTIDE SEQUENCE [LARGE SCALE GENOMIC DNA]</scope>
    <source>
        <strain evidence="1 2">NCAIM B.02610</strain>
    </source>
</reference>
<proteinExistence type="predicted"/>
<gene>
    <name evidence="1" type="ORF">ACFFHM_17400</name>
</gene>
<evidence type="ECO:0000313" key="1">
    <source>
        <dbReference type="EMBL" id="MFC0472226.1"/>
    </source>
</evidence>
<name>A0ABV6KFX4_9BACI</name>
<keyword evidence="2" id="KW-1185">Reference proteome</keyword>
<protein>
    <submittedName>
        <fullName evidence="1">Uncharacterized protein</fullName>
    </submittedName>
</protein>
<organism evidence="1 2">
    <name type="scientific">Halalkalibacter kiskunsagensis</name>
    <dbReference type="NCBI Taxonomy" id="1548599"/>
    <lineage>
        <taxon>Bacteria</taxon>
        <taxon>Bacillati</taxon>
        <taxon>Bacillota</taxon>
        <taxon>Bacilli</taxon>
        <taxon>Bacillales</taxon>
        <taxon>Bacillaceae</taxon>
        <taxon>Halalkalibacter</taxon>
    </lineage>
</organism>
<dbReference type="RefSeq" id="WP_390183973.1">
    <property type="nucleotide sequence ID" value="NZ_JBHLUX010000062.1"/>
</dbReference>
<dbReference type="Proteomes" id="UP001589838">
    <property type="component" value="Unassembled WGS sequence"/>
</dbReference>
<sequence>MASEKIIIKNMEEHKENKLFCTKSKLLLDQFNLAKHDLNTLLRLVINSTDLKSYTNNEKIHILQSLIFRRFYDLNRNRVRIHEDTAVYYTVPAKPSLNLNKDNKKWLCCSLFLTEPFNSFGVYLEPSVYESIPEVGLVTDQIPRATLVNDVYPEYFWHKYKIGKGSKKEVPDLYDYSFNKKFLP</sequence>